<dbReference type="InterPro" id="IPR018960">
    <property type="entry name" value="DUF1990"/>
</dbReference>
<keyword evidence="3" id="KW-1185">Reference proteome</keyword>
<proteinExistence type="predicted"/>
<dbReference type="PANTHER" id="PTHR34202">
    <property type="entry name" value="UPF0548 PROTEIN"/>
    <property type="match status" value="1"/>
</dbReference>
<sequence>MPVPGGSGREFNYPDVGAGRDDVSPAGYRSLEMVRELGTGDQIFDAASRRLFGWQMHRAAGIRLARSTPPPAPGVDVRLEWGVGPIRASAWCRVVDVVDEPDRRGFAYGTLAGHPESGEETFLVERDTDARVTARITAFSRPARWYTRLAGPLGRLVQRRITQRYLDGIADDQW</sequence>
<evidence type="ECO:0000313" key="3">
    <source>
        <dbReference type="Proteomes" id="UP001336020"/>
    </source>
</evidence>
<evidence type="ECO:0000259" key="1">
    <source>
        <dbReference type="Pfam" id="PF09348"/>
    </source>
</evidence>
<gene>
    <name evidence="2" type="ORF">Q7514_14555</name>
</gene>
<organism evidence="2 3">
    <name type="scientific">Rhodococcus artemisiae</name>
    <dbReference type="NCBI Taxonomy" id="714159"/>
    <lineage>
        <taxon>Bacteria</taxon>
        <taxon>Bacillati</taxon>
        <taxon>Actinomycetota</taxon>
        <taxon>Actinomycetes</taxon>
        <taxon>Mycobacteriales</taxon>
        <taxon>Nocardiaceae</taxon>
        <taxon>Rhodococcus</taxon>
    </lineage>
</organism>
<dbReference type="InterPro" id="IPR014457">
    <property type="entry name" value="UCP010260"/>
</dbReference>
<evidence type="ECO:0000313" key="2">
    <source>
        <dbReference type="EMBL" id="MEE2058741.1"/>
    </source>
</evidence>
<dbReference type="Pfam" id="PF09348">
    <property type="entry name" value="DUF1990"/>
    <property type="match status" value="1"/>
</dbReference>
<feature type="domain" description="DUF1990" evidence="1">
    <location>
        <begin position="12"/>
        <end position="166"/>
    </location>
</feature>
<dbReference type="Proteomes" id="UP001336020">
    <property type="component" value="Unassembled WGS sequence"/>
</dbReference>
<dbReference type="EMBL" id="JAUTXY010000006">
    <property type="protein sequence ID" value="MEE2058741.1"/>
    <property type="molecule type" value="Genomic_DNA"/>
</dbReference>
<dbReference type="PIRSF" id="PIRSF010260">
    <property type="entry name" value="UCP010260"/>
    <property type="match status" value="1"/>
</dbReference>
<protein>
    <submittedName>
        <fullName evidence="2">DUF1990 domain-containing protein</fullName>
    </submittedName>
</protein>
<name>A0ABU7LB26_9NOCA</name>
<dbReference type="RefSeq" id="WP_330133990.1">
    <property type="nucleotide sequence ID" value="NZ_JAUTXY010000006.1"/>
</dbReference>
<accession>A0ABU7LB26</accession>
<reference evidence="2 3" key="1">
    <citation type="submission" date="2023-07" db="EMBL/GenBank/DDBJ databases">
        <authorList>
            <person name="Girao M."/>
            <person name="Carvalho M.F."/>
        </authorList>
    </citation>
    <scope>NUCLEOTIDE SEQUENCE [LARGE SCALE GENOMIC DNA]</scope>
    <source>
        <strain evidence="2 3">YIM65754</strain>
    </source>
</reference>
<dbReference type="PANTHER" id="PTHR34202:SF1">
    <property type="entry name" value="UPF0548 PROTEIN"/>
    <property type="match status" value="1"/>
</dbReference>
<comment type="caution">
    <text evidence="2">The sequence shown here is derived from an EMBL/GenBank/DDBJ whole genome shotgun (WGS) entry which is preliminary data.</text>
</comment>